<keyword evidence="1" id="KW-0812">Transmembrane</keyword>
<dbReference type="InterPro" id="IPR003864">
    <property type="entry name" value="CSC1/OSCA1-like_7TM"/>
</dbReference>
<dbReference type="PANTHER" id="PTHR13018">
    <property type="entry name" value="PROBABLE MEMBRANE PROTEIN DUF221-RELATED"/>
    <property type="match status" value="1"/>
</dbReference>
<feature type="transmembrane region" description="Helical" evidence="1">
    <location>
        <begin position="421"/>
        <end position="440"/>
    </location>
</feature>
<comment type="caution">
    <text evidence="5">The sequence shown here is derived from an EMBL/GenBank/DDBJ whole genome shotgun (WGS) entry which is preliminary data.</text>
</comment>
<keyword evidence="6" id="KW-1185">Reference proteome</keyword>
<evidence type="ECO:0000259" key="3">
    <source>
        <dbReference type="Pfam" id="PF12621"/>
    </source>
</evidence>
<dbReference type="Pfam" id="PF02714">
    <property type="entry name" value="RSN1_7TM"/>
    <property type="match status" value="1"/>
</dbReference>
<feature type="domain" description="10TM putative phosphate transporter extracellular tail" evidence="3">
    <location>
        <begin position="590"/>
        <end position="656"/>
    </location>
</feature>
<evidence type="ECO:0000313" key="6">
    <source>
        <dbReference type="Proteomes" id="UP000774617"/>
    </source>
</evidence>
<dbReference type="Pfam" id="PF12621">
    <property type="entry name" value="PHM7_ext"/>
    <property type="match status" value="1"/>
</dbReference>
<dbReference type="EMBL" id="JAGTJR010000074">
    <property type="protein sequence ID" value="KAH7016639.1"/>
    <property type="molecule type" value="Genomic_DNA"/>
</dbReference>
<evidence type="ECO:0000259" key="4">
    <source>
        <dbReference type="Pfam" id="PF14703"/>
    </source>
</evidence>
<name>A0ABQ8FRH0_9PEZI</name>
<feature type="transmembrane region" description="Helical" evidence="1">
    <location>
        <begin position="460"/>
        <end position="481"/>
    </location>
</feature>
<dbReference type="InterPro" id="IPR045122">
    <property type="entry name" value="Csc1-like"/>
</dbReference>
<proteinExistence type="predicted"/>
<gene>
    <name evidence="5" type="ORF">B0J12DRAFT_586307</name>
</gene>
<feature type="transmembrane region" description="Helical" evidence="1">
    <location>
        <begin position="207"/>
        <end position="231"/>
    </location>
</feature>
<evidence type="ECO:0000256" key="1">
    <source>
        <dbReference type="SAM" id="Phobius"/>
    </source>
</evidence>
<dbReference type="InterPro" id="IPR027815">
    <property type="entry name" value="CSC1/OSCA1-like_cyt"/>
</dbReference>
<accession>A0ABQ8FRH0</accession>
<organism evidence="5 6">
    <name type="scientific">Macrophomina phaseolina</name>
    <dbReference type="NCBI Taxonomy" id="35725"/>
    <lineage>
        <taxon>Eukaryota</taxon>
        <taxon>Fungi</taxon>
        <taxon>Dikarya</taxon>
        <taxon>Ascomycota</taxon>
        <taxon>Pezizomycotina</taxon>
        <taxon>Dothideomycetes</taxon>
        <taxon>Dothideomycetes incertae sedis</taxon>
        <taxon>Botryosphaeriales</taxon>
        <taxon>Botryosphaeriaceae</taxon>
        <taxon>Macrophomina</taxon>
    </lineage>
</organism>
<feature type="transmembrane region" description="Helical" evidence="1">
    <location>
        <begin position="488"/>
        <end position="507"/>
    </location>
</feature>
<feature type="transmembrane region" description="Helical" evidence="1">
    <location>
        <begin position="299"/>
        <end position="323"/>
    </location>
</feature>
<keyword evidence="1" id="KW-0472">Membrane</keyword>
<protein>
    <recommendedName>
        <fullName evidence="7">CSC1/OSCA1-like 7TM region domain-containing protein</fullName>
    </recommendedName>
</protein>
<keyword evidence="1" id="KW-1133">Transmembrane helix</keyword>
<feature type="domain" description="CSC1/OSCA1-like 7TM region" evidence="2">
    <location>
        <begin position="205"/>
        <end position="477"/>
    </location>
</feature>
<evidence type="ECO:0000259" key="2">
    <source>
        <dbReference type="Pfam" id="PF02714"/>
    </source>
</evidence>
<evidence type="ECO:0000313" key="5">
    <source>
        <dbReference type="EMBL" id="KAH7016639.1"/>
    </source>
</evidence>
<feature type="transmembrane region" description="Helical" evidence="1">
    <location>
        <begin position="251"/>
        <end position="273"/>
    </location>
</feature>
<dbReference type="PANTHER" id="PTHR13018:SF20">
    <property type="entry name" value="SPORULATION-SPECIFIC PROTEIN 75"/>
    <property type="match status" value="1"/>
</dbReference>
<dbReference type="Proteomes" id="UP000774617">
    <property type="component" value="Unassembled WGS sequence"/>
</dbReference>
<dbReference type="InterPro" id="IPR022257">
    <property type="entry name" value="PHM7_ext"/>
</dbReference>
<evidence type="ECO:0008006" key="7">
    <source>
        <dbReference type="Google" id="ProtNLM"/>
    </source>
</evidence>
<feature type="transmembrane region" description="Helical" evidence="1">
    <location>
        <begin position="343"/>
        <end position="364"/>
    </location>
</feature>
<dbReference type="Pfam" id="PF14703">
    <property type="entry name" value="PHM7_cyt"/>
    <property type="match status" value="1"/>
</dbReference>
<sequence>MHNLWLDDQTPRADTLLLVSIPPTYRPETGVKHLLRGFRGKIDHVWSSKDCAPLVRKVREHSRVAQNLEAAETGYLRRALEAWISKPEGSRPTTDDEKRRLATTHRRLFWPTIPLWGQKVDEIDYWRAKYLQAAAEADKARQTLKDTPSSGSAFVRFHHPATAHAVRQLVVHHNPGTVIPVCLFSTPEDVVWENVSIDWTHSIYRAIIVKGCMIILVSVFAVPVAIAGTISQITALSSVVPGLSWLESLPAWLLGCIQGVIPPAILACLLWSLSNILRRLAIAHGALSRQVVEEVVQKYYFRFLFAQLFFIIVITSGFVAVRSKIEEGLVATLDSIIRSVPKASNYFLTYLLFQAFSISSNILLQPGVIAQKLIFGPLFDRTPTQLKERAEGVDTSEWGVHFPTYATLACVGFVYSLISPLILFAEVFCFALILVVQRYIIDHGPGGCIDAGGSFYPHAIKQLLSGIYGMQIVLFFLLLLVTNSQQRLACIGQATVVGVSAVCTFFFDRVVQNTFNSLLCYLPASHFPENEPDESQLIHCNSVGGKRKAKRAKESGEPKNLREDNMHLLAIKSLGNKQGGRQSFLADSSHPEARKAAWDKSVFLSTATAAEYPLVRIPRDPAGFSKLEIEDTLAFSSAIPMTDGEVTMDIFGKVSMTF</sequence>
<feature type="domain" description="CSC1/OSCA1-like cytosolic" evidence="4">
    <location>
        <begin position="15"/>
        <end position="194"/>
    </location>
</feature>
<reference evidence="5 6" key="1">
    <citation type="journal article" date="2021" name="Nat. Commun.">
        <title>Genetic determinants of endophytism in the Arabidopsis root mycobiome.</title>
        <authorList>
            <person name="Mesny F."/>
            <person name="Miyauchi S."/>
            <person name="Thiergart T."/>
            <person name="Pickel B."/>
            <person name="Atanasova L."/>
            <person name="Karlsson M."/>
            <person name="Huettel B."/>
            <person name="Barry K.W."/>
            <person name="Haridas S."/>
            <person name="Chen C."/>
            <person name="Bauer D."/>
            <person name="Andreopoulos W."/>
            <person name="Pangilinan J."/>
            <person name="LaButti K."/>
            <person name="Riley R."/>
            <person name="Lipzen A."/>
            <person name="Clum A."/>
            <person name="Drula E."/>
            <person name="Henrissat B."/>
            <person name="Kohler A."/>
            <person name="Grigoriev I.V."/>
            <person name="Martin F.M."/>
            <person name="Hacquard S."/>
        </authorList>
    </citation>
    <scope>NUCLEOTIDE SEQUENCE [LARGE SCALE GENOMIC DNA]</scope>
    <source>
        <strain evidence="5 6">MPI-SDFR-AT-0080</strain>
    </source>
</reference>